<name>A0A6J1WLY9_GALME</name>
<feature type="transmembrane region" description="Helical" evidence="1">
    <location>
        <begin position="93"/>
        <end position="111"/>
    </location>
</feature>
<keyword evidence="1" id="KW-0812">Transmembrane</keyword>
<feature type="transmembrane region" description="Helical" evidence="1">
    <location>
        <begin position="62"/>
        <end position="81"/>
    </location>
</feature>
<keyword evidence="2" id="KW-1185">Reference proteome</keyword>
<organism evidence="2 3">
    <name type="scientific">Galleria mellonella</name>
    <name type="common">Greater wax moth</name>
    <dbReference type="NCBI Taxonomy" id="7137"/>
    <lineage>
        <taxon>Eukaryota</taxon>
        <taxon>Metazoa</taxon>
        <taxon>Ecdysozoa</taxon>
        <taxon>Arthropoda</taxon>
        <taxon>Hexapoda</taxon>
        <taxon>Insecta</taxon>
        <taxon>Pterygota</taxon>
        <taxon>Neoptera</taxon>
        <taxon>Endopterygota</taxon>
        <taxon>Lepidoptera</taxon>
        <taxon>Glossata</taxon>
        <taxon>Ditrysia</taxon>
        <taxon>Pyraloidea</taxon>
        <taxon>Pyralidae</taxon>
        <taxon>Galleriinae</taxon>
        <taxon>Galleria</taxon>
    </lineage>
</organism>
<dbReference type="AlphaFoldDB" id="A0A6J1WLY9"/>
<dbReference type="Proteomes" id="UP001652740">
    <property type="component" value="Unplaced"/>
</dbReference>
<evidence type="ECO:0000313" key="2">
    <source>
        <dbReference type="Proteomes" id="UP001652740"/>
    </source>
</evidence>
<reference evidence="3" key="1">
    <citation type="submission" date="2025-08" db="UniProtKB">
        <authorList>
            <consortium name="RefSeq"/>
        </authorList>
    </citation>
    <scope>IDENTIFICATION</scope>
    <source>
        <tissue evidence="3">Whole larvae</tissue>
    </source>
</reference>
<feature type="transmembrane region" description="Helical" evidence="1">
    <location>
        <begin position="117"/>
        <end position="137"/>
    </location>
</feature>
<dbReference type="RefSeq" id="XP_026752435.2">
    <property type="nucleotide sequence ID" value="XM_026896634.3"/>
</dbReference>
<sequence>MHMKLPEVKRCCFCLPLRKGIIIFGCINILLTLFATACLFVTTELRKSTITNGSSLEVVTSTVLFSILGMAVILNILLLVAGCQKDATMFRLYNFYGIASVLATLIPTFILLSRLQTLEACVTFSAIVMQCYVIVLVRSEILKLEKQTKNDLESASPDVVDVPDRDTLL</sequence>
<keyword evidence="1" id="KW-0472">Membrane</keyword>
<keyword evidence="1" id="KW-1133">Transmembrane helix</keyword>
<dbReference type="GeneID" id="113512718"/>
<proteinExistence type="predicted"/>
<dbReference type="InParanoid" id="A0A6J1WLY9"/>
<evidence type="ECO:0000313" key="3">
    <source>
        <dbReference type="RefSeq" id="XP_026752435.2"/>
    </source>
</evidence>
<gene>
    <name evidence="3" type="primary">LOC113512718</name>
</gene>
<feature type="transmembrane region" description="Helical" evidence="1">
    <location>
        <begin position="21"/>
        <end position="42"/>
    </location>
</feature>
<dbReference type="KEGG" id="gmw:113512718"/>
<protein>
    <submittedName>
        <fullName evidence="3">Uncharacterized protein LOC113512718</fullName>
    </submittedName>
</protein>
<accession>A0A6J1WLY9</accession>
<evidence type="ECO:0000256" key="1">
    <source>
        <dbReference type="SAM" id="Phobius"/>
    </source>
</evidence>